<dbReference type="Gene3D" id="1.10.3720.10">
    <property type="entry name" value="MetI-like"/>
    <property type="match status" value="1"/>
</dbReference>
<organism evidence="9 10">
    <name type="scientific">Meiothermus granaticius NBRC 107808</name>
    <dbReference type="NCBI Taxonomy" id="1227551"/>
    <lineage>
        <taxon>Bacteria</taxon>
        <taxon>Thermotogati</taxon>
        <taxon>Deinococcota</taxon>
        <taxon>Deinococci</taxon>
        <taxon>Thermales</taxon>
        <taxon>Thermaceae</taxon>
        <taxon>Meiothermus</taxon>
    </lineage>
</organism>
<sequence>MAPRALGVGMNFLRSPRVWLWIAAAIVVVNGFFPALWIFFTSLKLEGELTRLPITYWPQHPTFQNYLQAFREQPLGRYFFNSVVVGVCSTLLCVGVASLAAYALARLQVPRRGLILSLMVGISMFPVASLMVPLYQTFTELGLRNNYLALILPHAALSLPVATLTLVSFFAGIPRDLESAAMIDGSTRVGALWRVVMPLAAPGVFTAAILAFVNSWDEFLLASTLLPAKAMRTLPVGIQLYQGEYSFPWPLISAALVVALVPVALIIALFQERVVGGLTQGGVKG</sequence>
<protein>
    <submittedName>
        <fullName evidence="9">Trehalose transport system permease protein SugB</fullName>
    </submittedName>
</protein>
<dbReference type="Proteomes" id="UP000266178">
    <property type="component" value="Unassembled WGS sequence"/>
</dbReference>
<keyword evidence="2 7" id="KW-0813">Transport</keyword>
<feature type="transmembrane region" description="Helical" evidence="7">
    <location>
        <begin position="147"/>
        <end position="170"/>
    </location>
</feature>
<dbReference type="PANTHER" id="PTHR32243:SF18">
    <property type="entry name" value="INNER MEMBRANE ABC TRANSPORTER PERMEASE PROTEIN YCJP"/>
    <property type="match status" value="1"/>
</dbReference>
<evidence type="ECO:0000256" key="4">
    <source>
        <dbReference type="ARBA" id="ARBA00022692"/>
    </source>
</evidence>
<dbReference type="CDD" id="cd06261">
    <property type="entry name" value="TM_PBP2"/>
    <property type="match status" value="1"/>
</dbReference>
<feature type="domain" description="ABC transmembrane type-1" evidence="8">
    <location>
        <begin position="79"/>
        <end position="270"/>
    </location>
</feature>
<evidence type="ECO:0000256" key="3">
    <source>
        <dbReference type="ARBA" id="ARBA00022475"/>
    </source>
</evidence>
<keyword evidence="4 7" id="KW-0812">Transmembrane</keyword>
<dbReference type="Pfam" id="PF00528">
    <property type="entry name" value="BPD_transp_1"/>
    <property type="match status" value="1"/>
</dbReference>
<feature type="transmembrane region" description="Helical" evidence="7">
    <location>
        <begin position="18"/>
        <end position="40"/>
    </location>
</feature>
<feature type="transmembrane region" description="Helical" evidence="7">
    <location>
        <begin position="78"/>
        <end position="102"/>
    </location>
</feature>
<dbReference type="InterPro" id="IPR035906">
    <property type="entry name" value="MetI-like_sf"/>
</dbReference>
<proteinExistence type="inferred from homology"/>
<keyword evidence="3" id="KW-1003">Cell membrane</keyword>
<dbReference type="InterPro" id="IPR050901">
    <property type="entry name" value="BP-dep_ABC_trans_perm"/>
</dbReference>
<evidence type="ECO:0000256" key="1">
    <source>
        <dbReference type="ARBA" id="ARBA00004651"/>
    </source>
</evidence>
<comment type="caution">
    <text evidence="9">The sequence shown here is derived from an EMBL/GenBank/DDBJ whole genome shotgun (WGS) entry which is preliminary data.</text>
</comment>
<dbReference type="PROSITE" id="PS50928">
    <property type="entry name" value="ABC_TM1"/>
    <property type="match status" value="1"/>
</dbReference>
<evidence type="ECO:0000256" key="2">
    <source>
        <dbReference type="ARBA" id="ARBA00022448"/>
    </source>
</evidence>
<keyword evidence="10" id="KW-1185">Reference proteome</keyword>
<dbReference type="EMBL" id="QWLB01000019">
    <property type="protein sequence ID" value="RIH92471.1"/>
    <property type="molecule type" value="Genomic_DNA"/>
</dbReference>
<evidence type="ECO:0000313" key="9">
    <source>
        <dbReference type="EMBL" id="RIH92471.1"/>
    </source>
</evidence>
<feature type="transmembrane region" description="Helical" evidence="7">
    <location>
        <begin position="114"/>
        <end position="135"/>
    </location>
</feature>
<gene>
    <name evidence="9" type="primary">sugB_2</name>
    <name evidence="9" type="ORF">Mgrana_01630</name>
</gene>
<feature type="transmembrane region" description="Helical" evidence="7">
    <location>
        <begin position="249"/>
        <end position="270"/>
    </location>
</feature>
<dbReference type="GO" id="GO:0005886">
    <property type="term" value="C:plasma membrane"/>
    <property type="evidence" value="ECO:0007669"/>
    <property type="project" value="UniProtKB-SubCell"/>
</dbReference>
<evidence type="ECO:0000313" key="10">
    <source>
        <dbReference type="Proteomes" id="UP000266178"/>
    </source>
</evidence>
<keyword evidence="6 7" id="KW-0472">Membrane</keyword>
<dbReference type="InterPro" id="IPR000515">
    <property type="entry name" value="MetI-like"/>
</dbReference>
<keyword evidence="5 7" id="KW-1133">Transmembrane helix</keyword>
<evidence type="ECO:0000256" key="6">
    <source>
        <dbReference type="ARBA" id="ARBA00023136"/>
    </source>
</evidence>
<evidence type="ECO:0000256" key="7">
    <source>
        <dbReference type="RuleBase" id="RU363032"/>
    </source>
</evidence>
<feature type="transmembrane region" description="Helical" evidence="7">
    <location>
        <begin position="191"/>
        <end position="213"/>
    </location>
</feature>
<evidence type="ECO:0000259" key="8">
    <source>
        <dbReference type="PROSITE" id="PS50928"/>
    </source>
</evidence>
<name>A0A399FCP6_9DEIN</name>
<evidence type="ECO:0000256" key="5">
    <source>
        <dbReference type="ARBA" id="ARBA00022989"/>
    </source>
</evidence>
<dbReference type="SUPFAM" id="SSF161098">
    <property type="entry name" value="MetI-like"/>
    <property type="match status" value="1"/>
</dbReference>
<comment type="similarity">
    <text evidence="7">Belongs to the binding-protein-dependent transport system permease family.</text>
</comment>
<dbReference type="PANTHER" id="PTHR32243">
    <property type="entry name" value="MALTOSE TRANSPORT SYSTEM PERMEASE-RELATED"/>
    <property type="match status" value="1"/>
</dbReference>
<comment type="subcellular location">
    <subcellularLocation>
        <location evidence="1 7">Cell membrane</location>
        <topology evidence="1 7">Multi-pass membrane protein</topology>
    </subcellularLocation>
</comment>
<dbReference type="GO" id="GO:0055085">
    <property type="term" value="P:transmembrane transport"/>
    <property type="evidence" value="ECO:0007669"/>
    <property type="project" value="InterPro"/>
</dbReference>
<accession>A0A399FCP6</accession>
<dbReference type="AlphaFoldDB" id="A0A399FCP6"/>
<reference evidence="9 10" key="1">
    <citation type="submission" date="2018-08" db="EMBL/GenBank/DDBJ databases">
        <title>Meiothermus granaticius genome AF-68 sequencing project.</title>
        <authorList>
            <person name="Da Costa M.S."/>
            <person name="Albuquerque L."/>
            <person name="Raposo P."/>
            <person name="Froufe H.J.C."/>
            <person name="Barroso C.S."/>
            <person name="Egas C."/>
        </authorList>
    </citation>
    <scope>NUCLEOTIDE SEQUENCE [LARGE SCALE GENOMIC DNA]</scope>
    <source>
        <strain evidence="9 10">AF-68</strain>
    </source>
</reference>